<dbReference type="GO" id="GO:0030659">
    <property type="term" value="C:cytoplasmic vesicle membrane"/>
    <property type="evidence" value="ECO:0007669"/>
    <property type="project" value="UniProtKB-SubCell"/>
</dbReference>
<keyword evidence="5" id="KW-0968">Cytoplasmic vesicle</keyword>
<name>A0A1J4KHC3_9EUKA</name>
<dbReference type="SUPFAM" id="SSF47923">
    <property type="entry name" value="Ypt/Rab-GAP domain of gyp1p"/>
    <property type="match status" value="1"/>
</dbReference>
<feature type="compositionally biased region" description="Low complexity" evidence="7">
    <location>
        <begin position="706"/>
        <end position="716"/>
    </location>
</feature>
<dbReference type="VEuPathDB" id="TrichDB:TRFO_19993"/>
<dbReference type="InterPro" id="IPR006571">
    <property type="entry name" value="TLDc_dom"/>
</dbReference>
<feature type="region of interest" description="Disordered" evidence="7">
    <location>
        <begin position="706"/>
        <end position="737"/>
    </location>
</feature>
<evidence type="ECO:0000313" key="10">
    <source>
        <dbReference type="EMBL" id="OHT10595.1"/>
    </source>
</evidence>
<evidence type="ECO:0008006" key="12">
    <source>
        <dbReference type="Google" id="ProtNLM"/>
    </source>
</evidence>
<dbReference type="PROSITE" id="PS50086">
    <property type="entry name" value="TBC_RABGAP"/>
    <property type="match status" value="1"/>
</dbReference>
<dbReference type="Proteomes" id="UP000179807">
    <property type="component" value="Unassembled WGS sequence"/>
</dbReference>
<keyword evidence="4" id="KW-0472">Membrane</keyword>
<dbReference type="SMART" id="SM00584">
    <property type="entry name" value="TLDc"/>
    <property type="match status" value="1"/>
</dbReference>
<feature type="compositionally biased region" description="Basic and acidic residues" evidence="7">
    <location>
        <begin position="723"/>
        <end position="737"/>
    </location>
</feature>
<dbReference type="GO" id="GO:0012505">
    <property type="term" value="C:endomembrane system"/>
    <property type="evidence" value="ECO:0007669"/>
    <property type="project" value="UniProtKB-SubCell"/>
</dbReference>
<feature type="domain" description="Rab-GAP TBC" evidence="8">
    <location>
        <begin position="84"/>
        <end position="301"/>
    </location>
</feature>
<keyword evidence="11" id="KW-1185">Reference proteome</keyword>
<organism evidence="10 11">
    <name type="scientific">Tritrichomonas foetus</name>
    <dbReference type="NCBI Taxonomy" id="1144522"/>
    <lineage>
        <taxon>Eukaryota</taxon>
        <taxon>Metamonada</taxon>
        <taxon>Parabasalia</taxon>
        <taxon>Tritrichomonadida</taxon>
        <taxon>Tritrichomonadidae</taxon>
        <taxon>Tritrichomonas</taxon>
    </lineage>
</organism>
<comment type="caution">
    <text evidence="10">The sequence shown here is derived from an EMBL/GenBank/DDBJ whole genome shotgun (WGS) entry which is preliminary data.</text>
</comment>
<comment type="subcellular location">
    <subcellularLocation>
        <location evidence="1">Cytoplasmic vesicle membrane</location>
    </subcellularLocation>
    <subcellularLocation>
        <location evidence="2">Endomembrane system</location>
        <topology evidence="2">Peripheral membrane protein</topology>
    </subcellularLocation>
    <subcellularLocation>
        <location evidence="6">Synapse</location>
    </subcellularLocation>
</comment>
<gene>
    <name evidence="10" type="ORF">TRFO_19993</name>
</gene>
<sequence length="804" mass="93054">MMIESPSFPILGLEIPRMDDISESMHRENILLPNSAWETVERERQTNFDIYESSLRENSHSGSSENYNSMIFVTPKLKHIIRYGIPSSLRAKYWLAISNGQNLIEEGSIYFETIKNRSKLLNITTIEENPFGVPLDFIDDFCGGRNNESIKDFIKMVNKQNRHITYAPMIPKVCYLLLTFLDEREAYAAIQAMINNNENNDFSSNINDQNASNSGSFWYFSITRDDFLKSSMSINNLTHSKCAKVYNHFNSLDIDITELFLRFIFDPTFIQMPILLTFFDSYIHEGRKVLVRFFLNFLIQETRQLTKVKNIHEIEELFKIFYDQLYENPLKLKEFIKQSFDISLSRNRHIIKAENNLKIRKNTSLSEFSQKVKSFPSSFTARNFQNHPAIPKPYNPPQFHYSNNTGPKTITRMDQPNFHKNNHQNEYHSRNARTINYNEDSEDIEIEDEDENLFEEPYESENQHEPHPASYSSPTDFIDYIHNQTNVNLNQMDENFGSYYSKESFDSENTIKPQSQKLKRVPNLLNAQSEKNLPRKLNLPPLQMGSPSNLQENSFEDQINSRNEYNQNRDFLPYSSRGMSTSPKMTKHQSSSSFFQIKSELINEIDYCGIREKLPALYRSSIPTLVFRLSRDGASFANLLSSCRNRCPHIIFIETNRLTCGAFLSDSPGINPRNGKYFGRCSTFVFSINPTIVYKRLPCKNCHPQNSNINSDQNQNGDENDKDNESESESDKENDRGNELFISVENNSLFVGGPKPAIYIENNLTKLVSGECKTFNSPSFSKSEGGDSIIDIEVFAYVTMSMMK</sequence>
<dbReference type="PANTHER" id="PTHR23354:SF122">
    <property type="entry name" value="GTPASE-ACTIVATING PROTEIN SKYWALKER"/>
    <property type="match status" value="1"/>
</dbReference>
<protein>
    <recommendedName>
        <fullName evidence="12">TLDc domain-containing protein</fullName>
    </recommendedName>
</protein>
<accession>A0A1J4KHC3</accession>
<dbReference type="OrthoDB" id="26679at2759"/>
<evidence type="ECO:0000313" key="11">
    <source>
        <dbReference type="Proteomes" id="UP000179807"/>
    </source>
</evidence>
<evidence type="ECO:0000256" key="7">
    <source>
        <dbReference type="SAM" id="MobiDB-lite"/>
    </source>
</evidence>
<dbReference type="EMBL" id="MLAK01000606">
    <property type="protein sequence ID" value="OHT10595.1"/>
    <property type="molecule type" value="Genomic_DNA"/>
</dbReference>
<dbReference type="PANTHER" id="PTHR23354">
    <property type="entry name" value="NUCLEOLAR PROTEIN 7/ESTROGEN RECEPTOR COACTIVATOR-RELATED"/>
    <property type="match status" value="1"/>
</dbReference>
<evidence type="ECO:0000259" key="8">
    <source>
        <dbReference type="PROSITE" id="PS50086"/>
    </source>
</evidence>
<dbReference type="InterPro" id="IPR000195">
    <property type="entry name" value="Rab-GAP-TBC_dom"/>
</dbReference>
<evidence type="ECO:0000256" key="6">
    <source>
        <dbReference type="ARBA" id="ARBA00034103"/>
    </source>
</evidence>
<evidence type="ECO:0000256" key="4">
    <source>
        <dbReference type="ARBA" id="ARBA00023136"/>
    </source>
</evidence>
<proteinExistence type="predicted"/>
<evidence type="ECO:0000256" key="5">
    <source>
        <dbReference type="ARBA" id="ARBA00023329"/>
    </source>
</evidence>
<feature type="domain" description="TLDc" evidence="9">
    <location>
        <begin position="600"/>
        <end position="798"/>
    </location>
</feature>
<dbReference type="AlphaFoldDB" id="A0A1J4KHC3"/>
<dbReference type="PROSITE" id="PS51886">
    <property type="entry name" value="TLDC"/>
    <property type="match status" value="1"/>
</dbReference>
<dbReference type="RefSeq" id="XP_068363731.1">
    <property type="nucleotide sequence ID" value="XM_068501130.1"/>
</dbReference>
<evidence type="ECO:0000256" key="3">
    <source>
        <dbReference type="ARBA" id="ARBA00023018"/>
    </source>
</evidence>
<keyword evidence="3" id="KW-0770">Synapse</keyword>
<dbReference type="Gene3D" id="1.10.472.80">
    <property type="entry name" value="Ypt/Rab-GAP domain of gyp1p, domain 3"/>
    <property type="match status" value="1"/>
</dbReference>
<evidence type="ECO:0000256" key="2">
    <source>
        <dbReference type="ARBA" id="ARBA00004184"/>
    </source>
</evidence>
<evidence type="ECO:0000256" key="1">
    <source>
        <dbReference type="ARBA" id="ARBA00004156"/>
    </source>
</evidence>
<dbReference type="Pfam" id="PF07534">
    <property type="entry name" value="TLD"/>
    <property type="match status" value="2"/>
</dbReference>
<dbReference type="GeneID" id="94835834"/>
<dbReference type="InterPro" id="IPR035969">
    <property type="entry name" value="Rab-GAP_TBC_sf"/>
</dbReference>
<reference evidence="10" key="1">
    <citation type="submission" date="2016-10" db="EMBL/GenBank/DDBJ databases">
        <authorList>
            <person name="Benchimol M."/>
            <person name="Almeida L.G."/>
            <person name="Vasconcelos A.T."/>
            <person name="Perreira-Neves A."/>
            <person name="Rosa I.A."/>
            <person name="Tasca T."/>
            <person name="Bogo M.R."/>
            <person name="de Souza W."/>
        </authorList>
    </citation>
    <scope>NUCLEOTIDE SEQUENCE [LARGE SCALE GENOMIC DNA]</scope>
    <source>
        <strain evidence="10">K</strain>
    </source>
</reference>
<evidence type="ECO:0000259" key="9">
    <source>
        <dbReference type="PROSITE" id="PS51886"/>
    </source>
</evidence>